<accession>A0AAV3NI42</accession>
<dbReference type="AlphaFoldDB" id="A0AAV3NI42"/>
<dbReference type="InterPro" id="IPR032191">
    <property type="entry name" value="CNOT1_CAF1_bind"/>
</dbReference>
<dbReference type="Pfam" id="PF04054">
    <property type="entry name" value="Not1"/>
    <property type="match status" value="1"/>
</dbReference>
<dbReference type="GO" id="GO:0030015">
    <property type="term" value="C:CCR4-NOT core complex"/>
    <property type="evidence" value="ECO:0007669"/>
    <property type="project" value="InterPro"/>
</dbReference>
<reference evidence="4 5" key="1">
    <citation type="submission" date="2024-01" db="EMBL/GenBank/DDBJ databases">
        <title>The complete chloroplast genome sequence of Lithospermum erythrorhizon: insights into the phylogenetic relationship among Boraginaceae species and the maternal lineages of purple gromwells.</title>
        <authorList>
            <person name="Okada T."/>
            <person name="Watanabe K."/>
        </authorList>
    </citation>
    <scope>NUCLEOTIDE SEQUENCE [LARGE SCALE GENOMIC DNA]</scope>
</reference>
<dbReference type="InterPro" id="IPR038535">
    <property type="entry name" value="CNOT1_TTP_bind_sf"/>
</dbReference>
<dbReference type="Gene3D" id="1.25.40.840">
    <property type="entry name" value="CCR4-NOT transcription complex subunit 1 TTP binding domain"/>
    <property type="match status" value="1"/>
</dbReference>
<dbReference type="EMBL" id="BAABME010015030">
    <property type="protein sequence ID" value="GAA0139012.1"/>
    <property type="molecule type" value="Genomic_DNA"/>
</dbReference>
<sequence length="857" mass="99610">MVKIDDTFGDEIETEATEFFNQIFSELVSADNLINFLTQLKESDEKRNGKIFDCIVYNLLVEHDSFHKYSKTVLEKMSIFYGTLIKKGLISDLYLRVALRLILESILWPIETQMHNFGVRSFEIFVDRPFEWPNDCIHILQLVFTNDAASLATIKGELARISGTPHFDKQEPPEEVEYDIRFSFNQLTLENIEQLATKLNELEEQYYPWFAQDLIISRVTSEPNHIEKIVKLLDNVDLDPLNWQILQATYFNCKVLLKLKNLSSKQFSHLKALGLFLGQFTIGRNRGLSVRELDLESLVIQAYESGFMFFVIPFTSNVLTSCSSSVNGSAKFMHIFELLFKIKLMPKLRLSIQFDIDILFNKLGLDLSKVKPTCILKNRTMQVVDNPDFPDKKLGVVQRLESVYMDWCNRCERVEDGEYTNVYMEWSQSIPDILGGDDTICSFLRHIMKTRVSFVSIGHYAKLCFCILEFYGSWKLSLLQKLLELTAACIKVDSKHGKSVHLYVGLFENWLHDLCSLSDVSNFAVLTAFSDTFYCLRPSEVPEFWFSWLELVSHTDFMPKLLCENDQKGWIYFQRLLVDLFQFMESLMRNSELEGLVQLLHQNSVKVLLVIVQIVPEFLCDYYFSFCDVIPPKCIEMRNIVLSASPRNMLNTYPRILSEFDGALKAYDMENVLNGYIKTRQQRPAILDELRQKILFSPNESSRAGTRYNAPLINSLVLYLGIQAVTHAQLMPSGRPPDRFFVDIFKTFVLEVDKEGRIQFLNAMANHLRYPNSHTHYFSTILLLLFLESHQEEIKEQITRVLLERLLANDPPPWGISLTFSELTQDPRYYFWSWPFSEFYRPHIPNVLGTLETFTKS</sequence>
<evidence type="ECO:0000259" key="2">
    <source>
        <dbReference type="Pfam" id="PF16415"/>
    </source>
</evidence>
<gene>
    <name evidence="4" type="ORF">LIER_35017</name>
</gene>
<dbReference type="Proteomes" id="UP001454036">
    <property type="component" value="Unassembled WGS sequence"/>
</dbReference>
<protein>
    <submittedName>
        <fullName evidence="4">mRNA polyadenylation factor</fullName>
    </submittedName>
</protein>
<dbReference type="Gene3D" id="1.25.40.800">
    <property type="match status" value="1"/>
</dbReference>
<dbReference type="GO" id="GO:0000932">
    <property type="term" value="C:P-body"/>
    <property type="evidence" value="ECO:0007669"/>
    <property type="project" value="TreeGrafter"/>
</dbReference>
<evidence type="ECO:0000313" key="4">
    <source>
        <dbReference type="EMBL" id="GAA0139012.1"/>
    </source>
</evidence>
<proteinExistence type="predicted"/>
<organism evidence="4 5">
    <name type="scientific">Lithospermum erythrorhizon</name>
    <name type="common">Purple gromwell</name>
    <name type="synonym">Lithospermum officinale var. erythrorhizon</name>
    <dbReference type="NCBI Taxonomy" id="34254"/>
    <lineage>
        <taxon>Eukaryota</taxon>
        <taxon>Viridiplantae</taxon>
        <taxon>Streptophyta</taxon>
        <taxon>Embryophyta</taxon>
        <taxon>Tracheophyta</taxon>
        <taxon>Spermatophyta</taxon>
        <taxon>Magnoliopsida</taxon>
        <taxon>eudicotyledons</taxon>
        <taxon>Gunneridae</taxon>
        <taxon>Pentapetalae</taxon>
        <taxon>asterids</taxon>
        <taxon>lamiids</taxon>
        <taxon>Boraginales</taxon>
        <taxon>Boraginaceae</taxon>
        <taxon>Boraginoideae</taxon>
        <taxon>Lithospermeae</taxon>
        <taxon>Lithospermum</taxon>
    </lineage>
</organism>
<dbReference type="InterPro" id="IPR032193">
    <property type="entry name" value="CNOT1_TTP_bind"/>
</dbReference>
<feature type="domain" description="CCR4-NOT transcription complex subunit 1 TTP binding" evidence="3">
    <location>
        <begin position="3"/>
        <end position="141"/>
    </location>
</feature>
<dbReference type="InterPro" id="IPR040398">
    <property type="entry name" value="Not1"/>
</dbReference>
<dbReference type="Pfam" id="PF16415">
    <property type="entry name" value="CNOT1_CAF1_bind"/>
    <property type="match status" value="1"/>
</dbReference>
<dbReference type="GO" id="GO:0060090">
    <property type="term" value="F:molecular adaptor activity"/>
    <property type="evidence" value="ECO:0007669"/>
    <property type="project" value="TreeGrafter"/>
</dbReference>
<feature type="domain" description="CCR4-Not complex component Not1 C-terminal" evidence="1">
    <location>
        <begin position="517"/>
        <end position="845"/>
    </location>
</feature>
<dbReference type="GO" id="GO:0000288">
    <property type="term" value="P:nuclear-transcribed mRNA catabolic process, deadenylation-dependent decay"/>
    <property type="evidence" value="ECO:0007669"/>
    <property type="project" value="TreeGrafter"/>
</dbReference>
<evidence type="ECO:0000313" key="5">
    <source>
        <dbReference type="Proteomes" id="UP001454036"/>
    </source>
</evidence>
<comment type="caution">
    <text evidence="4">The sequence shown here is derived from an EMBL/GenBank/DDBJ whole genome shotgun (WGS) entry which is preliminary data.</text>
</comment>
<dbReference type="Gene3D" id="1.25.40.180">
    <property type="match status" value="1"/>
</dbReference>
<dbReference type="PANTHER" id="PTHR13162">
    <property type="entry name" value="CCR4-NOT TRANSCRIPTION COMPLEX"/>
    <property type="match status" value="1"/>
</dbReference>
<evidence type="ECO:0000259" key="3">
    <source>
        <dbReference type="Pfam" id="PF16417"/>
    </source>
</evidence>
<evidence type="ECO:0000259" key="1">
    <source>
        <dbReference type="Pfam" id="PF04054"/>
    </source>
</evidence>
<dbReference type="Pfam" id="PF16417">
    <property type="entry name" value="CNOT1_TTP_bind"/>
    <property type="match status" value="1"/>
</dbReference>
<dbReference type="PANTHER" id="PTHR13162:SF8">
    <property type="entry name" value="CCR4-NOT TRANSCRIPTION COMPLEX SUBUNIT 1"/>
    <property type="match status" value="1"/>
</dbReference>
<feature type="domain" description="CCR4-NOT transcription complex subunit 1 CAF1-binding" evidence="2">
    <location>
        <begin position="170"/>
        <end position="381"/>
    </location>
</feature>
<name>A0AAV3NI42_LITER</name>
<dbReference type="Gene3D" id="1.25.40.790">
    <property type="match status" value="1"/>
</dbReference>
<keyword evidence="5" id="KW-1185">Reference proteome</keyword>
<dbReference type="GO" id="GO:0017148">
    <property type="term" value="P:negative regulation of translation"/>
    <property type="evidence" value="ECO:0007669"/>
    <property type="project" value="InterPro"/>
</dbReference>
<dbReference type="InterPro" id="IPR007196">
    <property type="entry name" value="CCR4-Not_Not1_C"/>
</dbReference>